<protein>
    <submittedName>
        <fullName evidence="3">Outer membrane immunogenic protein</fullName>
    </submittedName>
</protein>
<reference evidence="3" key="1">
    <citation type="submission" date="2023-04" db="EMBL/GenBank/DDBJ databases">
        <title>Genome Encyclopedia of Bacteria and Archaea VI: Functional Genomics of Type Strains.</title>
        <authorList>
            <person name="Whitman W."/>
        </authorList>
    </citation>
    <scope>NUCLEOTIDE SEQUENCE</scope>
    <source>
        <strain evidence="3">Enz.4-51</strain>
    </source>
</reference>
<gene>
    <name evidence="3" type="ORF">M2127_001260</name>
</gene>
<dbReference type="Proteomes" id="UP001161160">
    <property type="component" value="Unassembled WGS sequence"/>
</dbReference>
<keyword evidence="2" id="KW-0732">Signal</keyword>
<dbReference type="InterPro" id="IPR000758">
    <property type="entry name" value="Enterovir_OMP"/>
</dbReference>
<dbReference type="AlphaFoldDB" id="A0AA43M848"/>
<evidence type="ECO:0000256" key="2">
    <source>
        <dbReference type="SAM" id="SignalP"/>
    </source>
</evidence>
<dbReference type="EMBL" id="JARXYA010000005">
    <property type="protein sequence ID" value="MDH6503956.1"/>
    <property type="molecule type" value="Genomic_DNA"/>
</dbReference>
<dbReference type="RefSeq" id="WP_280742040.1">
    <property type="nucleotide sequence ID" value="NZ_JARXVV010000011.1"/>
</dbReference>
<organism evidence="3 4">
    <name type="scientific">Polynucleobacter sphagniphilus</name>
    <dbReference type="NCBI Taxonomy" id="1743169"/>
    <lineage>
        <taxon>Bacteria</taxon>
        <taxon>Pseudomonadati</taxon>
        <taxon>Pseudomonadota</taxon>
        <taxon>Betaproteobacteria</taxon>
        <taxon>Burkholderiales</taxon>
        <taxon>Burkholderiaceae</taxon>
        <taxon>Polynucleobacter</taxon>
    </lineage>
</organism>
<comment type="caution">
    <text evidence="3">The sequence shown here is derived from an EMBL/GenBank/DDBJ whole genome shotgun (WGS) entry which is preliminary data.</text>
</comment>
<dbReference type="GO" id="GO:0044384">
    <property type="term" value="C:host outer membrane"/>
    <property type="evidence" value="ECO:0007669"/>
    <property type="project" value="InterPro"/>
</dbReference>
<keyword evidence="4" id="KW-1185">Reference proteome</keyword>
<name>A0AA43M848_9BURK</name>
<sequence>MKNIKLAMLTSTLIGLSCSSAFAQSKTNAWEGAYGQIGIGYEIYSPSSATGTVITPYGTFPNTSSGQNADGLTGKFSLGYNFGINNSYVLGLEASMYPGHSQTASTSSTTTTPLGSTTVNGTYRAANVWVVAFIPGFVIDKDRLAYLKLGYSGGTIESSSAIFSQQNISVGGFATGLGYKQMFSDSFYGFGEVNYAAFSPKSVTIATDAGTINSTTKGTGTDFIVGVGYRF</sequence>
<dbReference type="InterPro" id="IPR011250">
    <property type="entry name" value="OMP/PagP_B-barrel"/>
</dbReference>
<evidence type="ECO:0000313" key="3">
    <source>
        <dbReference type="EMBL" id="MDH6503956.1"/>
    </source>
</evidence>
<feature type="signal peptide" evidence="2">
    <location>
        <begin position="1"/>
        <end position="23"/>
    </location>
</feature>
<comment type="subcellular location">
    <subcellularLocation>
        <location evidence="1">Cell outer membrane</location>
    </subcellularLocation>
</comment>
<feature type="chain" id="PRO_5041208366" evidence="2">
    <location>
        <begin position="24"/>
        <end position="231"/>
    </location>
</feature>
<dbReference type="PROSITE" id="PS51257">
    <property type="entry name" value="PROKAR_LIPOPROTEIN"/>
    <property type="match status" value="1"/>
</dbReference>
<dbReference type="SUPFAM" id="SSF56925">
    <property type="entry name" value="OMPA-like"/>
    <property type="match status" value="1"/>
</dbReference>
<dbReference type="PROSITE" id="PS00695">
    <property type="entry name" value="ENT_VIR_OMP_2"/>
    <property type="match status" value="1"/>
</dbReference>
<evidence type="ECO:0000256" key="1">
    <source>
        <dbReference type="ARBA" id="ARBA00004442"/>
    </source>
</evidence>
<evidence type="ECO:0000313" key="4">
    <source>
        <dbReference type="Proteomes" id="UP001161160"/>
    </source>
</evidence>
<dbReference type="GO" id="GO:0009279">
    <property type="term" value="C:cell outer membrane"/>
    <property type="evidence" value="ECO:0007669"/>
    <property type="project" value="UniProtKB-SubCell"/>
</dbReference>
<proteinExistence type="predicted"/>
<accession>A0AA43M848</accession>